<proteinExistence type="predicted"/>
<dbReference type="EMBL" id="JAGSNF010000001">
    <property type="protein sequence ID" value="MBR7741837.1"/>
    <property type="molecule type" value="Genomic_DNA"/>
</dbReference>
<accession>A0A941D8G5</accession>
<feature type="domain" description="SGNH hydrolase-type esterase" evidence="1">
    <location>
        <begin position="93"/>
        <end position="260"/>
    </location>
</feature>
<comment type="caution">
    <text evidence="2">The sequence shown here is derived from an EMBL/GenBank/DDBJ whole genome shotgun (WGS) entry which is preliminary data.</text>
</comment>
<dbReference type="AlphaFoldDB" id="A0A941D8G5"/>
<reference evidence="2" key="1">
    <citation type="submission" date="2021-04" db="EMBL/GenBank/DDBJ databases">
        <title>Phycicoccus avicenniae sp. nov., a novel endophytic actinomycetes isolated from branch of Avicennia mariana.</title>
        <authorList>
            <person name="Tuo L."/>
        </authorList>
    </citation>
    <scope>NUCLEOTIDE SEQUENCE</scope>
    <source>
        <strain evidence="2">BSK3Z-2</strain>
    </source>
</reference>
<dbReference type="InterPro" id="IPR036514">
    <property type="entry name" value="SGNH_hydro_sf"/>
</dbReference>
<dbReference type="Gene3D" id="2.60.120.260">
    <property type="entry name" value="Galactose-binding domain-like"/>
    <property type="match status" value="1"/>
</dbReference>
<sequence>MRAEFCTDARSLRLLVDRVGDASGYVDVVVDGHLARRVRLGRGPGVVECRLPGVLADVQLWLPQVGITRVGRLVLTGAKVLTSSPARGRRWVAYGSSITQCCEADGPSETWPSLLAAQAGWDLVSLGFSGECFLDEVVALTIRRLEPHIVTICAGINVYNAGTWSAATLAARLRRFLDVARGSSHTSRIHVVSPVISPSRESVRNQSGLTLVEVRDTICDVVTAMPDARVTYVDGRDVLGHDDAHLLLDGLHPTAEGYALMARRLIAVLDRASC</sequence>
<dbReference type="RefSeq" id="WP_211600998.1">
    <property type="nucleotide sequence ID" value="NZ_JAGSNF010000001.1"/>
</dbReference>
<dbReference type="InterPro" id="IPR051532">
    <property type="entry name" value="Ester_Hydrolysis_Enzymes"/>
</dbReference>
<gene>
    <name evidence="2" type="ORF">KC207_00830</name>
</gene>
<organism evidence="2 3">
    <name type="scientific">Phycicoccus avicenniae</name>
    <dbReference type="NCBI Taxonomy" id="2828860"/>
    <lineage>
        <taxon>Bacteria</taxon>
        <taxon>Bacillati</taxon>
        <taxon>Actinomycetota</taxon>
        <taxon>Actinomycetes</taxon>
        <taxon>Micrococcales</taxon>
        <taxon>Intrasporangiaceae</taxon>
        <taxon>Phycicoccus</taxon>
    </lineage>
</organism>
<evidence type="ECO:0000313" key="2">
    <source>
        <dbReference type="EMBL" id="MBR7741837.1"/>
    </source>
</evidence>
<dbReference type="Gene3D" id="3.40.50.1110">
    <property type="entry name" value="SGNH hydrolase"/>
    <property type="match status" value="1"/>
</dbReference>
<dbReference type="InterPro" id="IPR013830">
    <property type="entry name" value="SGNH_hydro"/>
</dbReference>
<dbReference type="Proteomes" id="UP000677016">
    <property type="component" value="Unassembled WGS sequence"/>
</dbReference>
<protein>
    <recommendedName>
        <fullName evidence="1">SGNH hydrolase-type esterase domain-containing protein</fullName>
    </recommendedName>
</protein>
<dbReference type="PANTHER" id="PTHR30383">
    <property type="entry name" value="THIOESTERASE 1/PROTEASE 1/LYSOPHOSPHOLIPASE L1"/>
    <property type="match status" value="1"/>
</dbReference>
<dbReference type="SUPFAM" id="SSF52266">
    <property type="entry name" value="SGNH hydrolase"/>
    <property type="match status" value="1"/>
</dbReference>
<dbReference type="Pfam" id="PF13472">
    <property type="entry name" value="Lipase_GDSL_2"/>
    <property type="match status" value="1"/>
</dbReference>
<keyword evidence="3" id="KW-1185">Reference proteome</keyword>
<evidence type="ECO:0000313" key="3">
    <source>
        <dbReference type="Proteomes" id="UP000677016"/>
    </source>
</evidence>
<name>A0A941D8G5_9MICO</name>
<evidence type="ECO:0000259" key="1">
    <source>
        <dbReference type="Pfam" id="PF13472"/>
    </source>
</evidence>